<dbReference type="AlphaFoldDB" id="A0A8K0XLC2"/>
<dbReference type="OrthoDB" id="3340390at2759"/>
<dbReference type="SUPFAM" id="SSF51905">
    <property type="entry name" value="FAD/NAD(P)-binding domain"/>
    <property type="match status" value="1"/>
</dbReference>
<protein>
    <submittedName>
        <fullName evidence="6">FAD/NAD(P)-binding domain-containing protein</fullName>
    </submittedName>
</protein>
<keyword evidence="7" id="KW-1185">Reference proteome</keyword>
<evidence type="ECO:0000256" key="3">
    <source>
        <dbReference type="ARBA" id="ARBA00023033"/>
    </source>
</evidence>
<evidence type="ECO:0000313" key="6">
    <source>
        <dbReference type="EMBL" id="KAH8087882.1"/>
    </source>
</evidence>
<dbReference type="PANTHER" id="PTHR43747">
    <property type="entry name" value="FAD-BINDING PROTEIN"/>
    <property type="match status" value="1"/>
</dbReference>
<gene>
    <name evidence="6" type="ORF">BXZ70DRAFT_899477</name>
</gene>
<dbReference type="EMBL" id="JAEVFJ010000040">
    <property type="protein sequence ID" value="KAH8087882.1"/>
    <property type="molecule type" value="Genomic_DNA"/>
</dbReference>
<evidence type="ECO:0000313" key="7">
    <source>
        <dbReference type="Proteomes" id="UP000813824"/>
    </source>
</evidence>
<dbReference type="GO" id="GO:0004497">
    <property type="term" value="F:monooxygenase activity"/>
    <property type="evidence" value="ECO:0007669"/>
    <property type="project" value="UniProtKB-KW"/>
</dbReference>
<keyword evidence="2" id="KW-0560">Oxidoreductase</keyword>
<evidence type="ECO:0000256" key="1">
    <source>
        <dbReference type="ARBA" id="ARBA00005706"/>
    </source>
</evidence>
<reference evidence="6" key="1">
    <citation type="journal article" date="2021" name="New Phytol.">
        <title>Evolutionary innovations through gain and loss of genes in the ectomycorrhizal Boletales.</title>
        <authorList>
            <person name="Wu G."/>
            <person name="Miyauchi S."/>
            <person name="Morin E."/>
            <person name="Kuo A."/>
            <person name="Drula E."/>
            <person name="Varga T."/>
            <person name="Kohler A."/>
            <person name="Feng B."/>
            <person name="Cao Y."/>
            <person name="Lipzen A."/>
            <person name="Daum C."/>
            <person name="Hundley H."/>
            <person name="Pangilinan J."/>
            <person name="Johnson J."/>
            <person name="Barry K."/>
            <person name="LaButti K."/>
            <person name="Ng V."/>
            <person name="Ahrendt S."/>
            <person name="Min B."/>
            <person name="Choi I.G."/>
            <person name="Park H."/>
            <person name="Plett J.M."/>
            <person name="Magnuson J."/>
            <person name="Spatafora J.W."/>
            <person name="Nagy L.G."/>
            <person name="Henrissat B."/>
            <person name="Grigoriev I.V."/>
            <person name="Yang Z.L."/>
            <person name="Xu J."/>
            <person name="Martin F.M."/>
        </authorList>
    </citation>
    <scope>NUCLEOTIDE SEQUENCE</scope>
    <source>
        <strain evidence="6">KKN 215</strain>
    </source>
</reference>
<evidence type="ECO:0000256" key="5">
    <source>
        <dbReference type="SAM" id="MobiDB-lite"/>
    </source>
</evidence>
<evidence type="ECO:0000256" key="2">
    <source>
        <dbReference type="ARBA" id="ARBA00023002"/>
    </source>
</evidence>
<dbReference type="Gene3D" id="3.50.50.60">
    <property type="entry name" value="FAD/NAD(P)-binding domain"/>
    <property type="match status" value="1"/>
</dbReference>
<dbReference type="InterPro" id="IPR036188">
    <property type="entry name" value="FAD/NAD-bd_sf"/>
</dbReference>
<keyword evidence="3" id="KW-0503">Monooxygenase</keyword>
<organism evidence="6 7">
    <name type="scientific">Cristinia sonorae</name>
    <dbReference type="NCBI Taxonomy" id="1940300"/>
    <lineage>
        <taxon>Eukaryota</taxon>
        <taxon>Fungi</taxon>
        <taxon>Dikarya</taxon>
        <taxon>Basidiomycota</taxon>
        <taxon>Agaricomycotina</taxon>
        <taxon>Agaricomycetes</taxon>
        <taxon>Agaricomycetidae</taxon>
        <taxon>Agaricales</taxon>
        <taxon>Pleurotineae</taxon>
        <taxon>Stephanosporaceae</taxon>
        <taxon>Cristinia</taxon>
    </lineage>
</organism>
<dbReference type="InterPro" id="IPR050816">
    <property type="entry name" value="Flavin-dep_Halogenase_NPB"/>
</dbReference>
<dbReference type="Pfam" id="PF04820">
    <property type="entry name" value="Trp_halogenase"/>
    <property type="match status" value="2"/>
</dbReference>
<dbReference type="Proteomes" id="UP000813824">
    <property type="component" value="Unassembled WGS sequence"/>
</dbReference>
<comment type="catalytic activity">
    <reaction evidence="4">
        <text>melleolide F + FADH2 + chloride + O2 = 6'-chloromelleolide F + FAD + 2 H2O + H(+)</text>
        <dbReference type="Rhea" id="RHEA:67160"/>
        <dbReference type="ChEBI" id="CHEBI:15377"/>
        <dbReference type="ChEBI" id="CHEBI:15378"/>
        <dbReference type="ChEBI" id="CHEBI:15379"/>
        <dbReference type="ChEBI" id="CHEBI:17996"/>
        <dbReference type="ChEBI" id="CHEBI:57692"/>
        <dbReference type="ChEBI" id="CHEBI:58307"/>
        <dbReference type="ChEBI" id="CHEBI:167712"/>
        <dbReference type="ChEBI" id="CHEBI:167713"/>
    </reaction>
    <physiologicalReaction direction="left-to-right" evidence="4">
        <dbReference type="Rhea" id="RHEA:67161"/>
    </physiologicalReaction>
</comment>
<dbReference type="GO" id="GO:0044550">
    <property type="term" value="P:secondary metabolite biosynthetic process"/>
    <property type="evidence" value="ECO:0007669"/>
    <property type="project" value="UniProtKB-ARBA"/>
</dbReference>
<comment type="similarity">
    <text evidence="1">Belongs to the flavin-dependent halogenase family.</text>
</comment>
<proteinExistence type="inferred from homology"/>
<dbReference type="InterPro" id="IPR006905">
    <property type="entry name" value="Flavin_halogenase"/>
</dbReference>
<comment type="caution">
    <text evidence="6">The sequence shown here is derived from an EMBL/GenBank/DDBJ whole genome shotgun (WGS) entry which is preliminary data.</text>
</comment>
<dbReference type="PANTHER" id="PTHR43747:SF5">
    <property type="entry name" value="FAD-BINDING DOMAIN-CONTAINING PROTEIN"/>
    <property type="match status" value="1"/>
</dbReference>
<feature type="compositionally biased region" description="Polar residues" evidence="5">
    <location>
        <begin position="267"/>
        <end position="282"/>
    </location>
</feature>
<accession>A0A8K0XLC2</accession>
<feature type="region of interest" description="Disordered" evidence="5">
    <location>
        <begin position="266"/>
        <end position="289"/>
    </location>
</feature>
<evidence type="ECO:0000256" key="4">
    <source>
        <dbReference type="ARBA" id="ARBA00049364"/>
    </source>
</evidence>
<name>A0A8K0XLC2_9AGAR</name>
<dbReference type="GO" id="GO:0140907">
    <property type="term" value="F:flavin-dependent halogenase activity"/>
    <property type="evidence" value="ECO:0007669"/>
    <property type="project" value="UniProtKB-ARBA"/>
</dbReference>
<feature type="region of interest" description="Disordered" evidence="5">
    <location>
        <begin position="508"/>
        <end position="530"/>
    </location>
</feature>
<sequence>MSFHSSPRPPQHAQVLVIGGGPAGSTAASALAREGFHVVVLEMAQFPRYHIGESLIPSVRHYLRFIGAEDKVLKHGFVRKPGSIFKLNQYIQEGYTDFVALGETNAVWNVKRSEFDHLLLQHSEECGVQVFQSCRVQALQFDREDETLDDSRIAEQGRPVSATYLTSSGVSGDITFDFLIDASGRAGIMSTKYLKNRHYNTSLKNVAVWGYWKHTGMYGQGTGRENAPFFEALSDESGWAWFIPLADGLTSVGVVMDQKQLGMRSRACSTATNSTQGSTTPVETRPQIPSRKASALSDRYLSFLQLAPAVLELIGEEGVLVKVGEDGAEETEENIFKSSIPTPTARTASDYSYSATKYAGKGYRVIGDAGAFIDPFFSSGIHLAMTGALSAAASIAASVRGDCTEDEAAQWCNRRIAISYTRFLVVVLSAYKQIRSQTTKVLADVEDENFDKAFVFLRPVIQGSAEMGAKITEDEVQRTLDFCINLFNPTTPAQHESVREELSLLQHQTPAPAANDTPIKGEESFEPPNPSWIDVRAPIISPSNITRMLRTRLRSLSLSGASPCTSSPPPSPSSATFPTPSVLLNRVAEEGHQVVEDGEMKMVLEKVNARRVIHADHMEGLNSLEQEDVVGFVVRLVRGELGLTRVGA</sequence>